<evidence type="ECO:0000313" key="4">
    <source>
        <dbReference type="Proteomes" id="UP000271241"/>
    </source>
</evidence>
<feature type="compositionally biased region" description="Low complexity" evidence="1">
    <location>
        <begin position="607"/>
        <end position="641"/>
    </location>
</feature>
<reference evidence="4" key="1">
    <citation type="journal article" date="2018" name="Nat. Microbiol.">
        <title>Leveraging single-cell genomics to expand the fungal tree of life.</title>
        <authorList>
            <person name="Ahrendt S.R."/>
            <person name="Quandt C.A."/>
            <person name="Ciobanu D."/>
            <person name="Clum A."/>
            <person name="Salamov A."/>
            <person name="Andreopoulos B."/>
            <person name="Cheng J.F."/>
            <person name="Woyke T."/>
            <person name="Pelin A."/>
            <person name="Henrissat B."/>
            <person name="Reynolds N.K."/>
            <person name="Benny G.L."/>
            <person name="Smith M.E."/>
            <person name="James T.Y."/>
            <person name="Grigoriev I.V."/>
        </authorList>
    </citation>
    <scope>NUCLEOTIDE SEQUENCE [LARGE SCALE GENOMIC DNA]</scope>
    <source>
        <strain evidence="4">RSA 1356</strain>
    </source>
</reference>
<dbReference type="InterPro" id="IPR001849">
    <property type="entry name" value="PH_domain"/>
</dbReference>
<feature type="region of interest" description="Disordered" evidence="1">
    <location>
        <begin position="607"/>
        <end position="678"/>
    </location>
</feature>
<keyword evidence="4" id="KW-1185">Reference proteome</keyword>
<dbReference type="GO" id="GO:0032065">
    <property type="term" value="P:maintenance of protein location in cell cortex"/>
    <property type="evidence" value="ECO:0007669"/>
    <property type="project" value="InterPro"/>
</dbReference>
<feature type="domain" description="PH" evidence="2">
    <location>
        <begin position="459"/>
        <end position="573"/>
    </location>
</feature>
<dbReference type="GO" id="GO:0000226">
    <property type="term" value="P:microtubule cytoskeleton organization"/>
    <property type="evidence" value="ECO:0007669"/>
    <property type="project" value="TreeGrafter"/>
</dbReference>
<feature type="region of interest" description="Disordered" evidence="1">
    <location>
        <begin position="227"/>
        <end position="247"/>
    </location>
</feature>
<dbReference type="GO" id="GO:0015631">
    <property type="term" value="F:tubulin binding"/>
    <property type="evidence" value="ECO:0007669"/>
    <property type="project" value="TreeGrafter"/>
</dbReference>
<dbReference type="SUPFAM" id="SSF50729">
    <property type="entry name" value="PH domain-like"/>
    <property type="match status" value="1"/>
</dbReference>
<feature type="compositionally biased region" description="Polar residues" evidence="1">
    <location>
        <begin position="656"/>
        <end position="665"/>
    </location>
</feature>
<feature type="compositionally biased region" description="Low complexity" evidence="1">
    <location>
        <begin position="691"/>
        <end position="716"/>
    </location>
</feature>
<feature type="non-terminal residue" evidence="3">
    <location>
        <position position="1"/>
    </location>
</feature>
<evidence type="ECO:0000256" key="1">
    <source>
        <dbReference type="SAM" id="MobiDB-lite"/>
    </source>
</evidence>
<evidence type="ECO:0000313" key="3">
    <source>
        <dbReference type="EMBL" id="RKP04611.1"/>
    </source>
</evidence>
<protein>
    <submittedName>
        <fullName evidence="3">Meiotic cell cortex C-terminal pleckstrin homology-domain-containing protein</fullName>
    </submittedName>
</protein>
<feature type="region of interest" description="Disordered" evidence="1">
    <location>
        <begin position="159"/>
        <end position="178"/>
    </location>
</feature>
<dbReference type="STRING" id="78915.A0A4P9XH79"/>
<dbReference type="AlphaFoldDB" id="A0A4P9XH79"/>
<dbReference type="InterPro" id="IPR053005">
    <property type="entry name" value="Nuclear_Pos-Cytoskel_Interact"/>
</dbReference>
<dbReference type="PANTHER" id="PTHR28190">
    <property type="entry name" value="NUCLEAR MIGRATION PROTEIN NUM1"/>
    <property type="match status" value="1"/>
</dbReference>
<accession>A0A4P9XH79</accession>
<name>A0A4P9XH79_9FUNG</name>
<evidence type="ECO:0000259" key="2">
    <source>
        <dbReference type="PROSITE" id="PS50003"/>
    </source>
</evidence>
<dbReference type="InterPro" id="IPR024774">
    <property type="entry name" value="PH_dom-Mcp5-type"/>
</dbReference>
<proteinExistence type="predicted"/>
<feature type="compositionally biased region" description="Basic residues" evidence="1">
    <location>
        <begin position="717"/>
        <end position="736"/>
    </location>
</feature>
<feature type="compositionally biased region" description="Low complexity" evidence="1">
    <location>
        <begin position="233"/>
        <end position="242"/>
    </location>
</feature>
<organism evidence="3 4">
    <name type="scientific">Thamnocephalis sphaerospora</name>
    <dbReference type="NCBI Taxonomy" id="78915"/>
    <lineage>
        <taxon>Eukaryota</taxon>
        <taxon>Fungi</taxon>
        <taxon>Fungi incertae sedis</taxon>
        <taxon>Zoopagomycota</taxon>
        <taxon>Zoopagomycotina</taxon>
        <taxon>Zoopagomycetes</taxon>
        <taxon>Zoopagales</taxon>
        <taxon>Sigmoideomycetaceae</taxon>
        <taxon>Thamnocephalis</taxon>
    </lineage>
</organism>
<dbReference type="Pfam" id="PF12814">
    <property type="entry name" value="Mcp5_PH"/>
    <property type="match status" value="1"/>
</dbReference>
<dbReference type="OrthoDB" id="2149224at2759"/>
<dbReference type="PANTHER" id="PTHR28190:SF1">
    <property type="entry name" value="NUCLEAR MIGRATION PROTEIN NUM1"/>
    <property type="match status" value="1"/>
</dbReference>
<dbReference type="GO" id="GO:0005938">
    <property type="term" value="C:cell cortex"/>
    <property type="evidence" value="ECO:0007669"/>
    <property type="project" value="InterPro"/>
</dbReference>
<dbReference type="Proteomes" id="UP000271241">
    <property type="component" value="Unassembled WGS sequence"/>
</dbReference>
<dbReference type="EMBL" id="KZ993589">
    <property type="protein sequence ID" value="RKP04611.1"/>
    <property type="molecule type" value="Genomic_DNA"/>
</dbReference>
<dbReference type="GO" id="GO:0005739">
    <property type="term" value="C:mitochondrion"/>
    <property type="evidence" value="ECO:0007669"/>
    <property type="project" value="TreeGrafter"/>
</dbReference>
<gene>
    <name evidence="3" type="ORF">THASP1DRAFT_33603</name>
</gene>
<dbReference type="GO" id="GO:0005543">
    <property type="term" value="F:phospholipid binding"/>
    <property type="evidence" value="ECO:0007669"/>
    <property type="project" value="InterPro"/>
</dbReference>
<feature type="region of interest" description="Disordered" evidence="1">
    <location>
        <begin position="691"/>
        <end position="746"/>
    </location>
</feature>
<dbReference type="PROSITE" id="PS50003">
    <property type="entry name" value="PH_DOMAIN"/>
    <property type="match status" value="1"/>
</dbReference>
<sequence length="773" mass="83037">VEKVVYVVADADNVAERLRAEPPTSCAQCGKPAEVCVTVAPTTERARELALEHMASSTGESLLDGNADASAVAKSAALPLPPTVESCVAFTQTEPYAGVNVGLQTEATDAAAVRAVPLASLPSWKQSAATPDINNRDSTFMWVRNGDYDAVEAVRRPRPDSLRIPESPSTPTSNKRESHISMISGIKQRSMTCDQPLPEGMQSPTVTVSKAASAEEEIAPAVAIEATSPSNTSPQPRSVSPQPRRRITSFTGNRKTSVIELSDRDSVLIDGDGEGKLTEISPSPWEASIMSPTIQNAINDSATTATQTDADLFMEYAKSAVAAHLGVDTLQPPPRPTTGPPAALLARSATRNQAAQSRALVNADAINRMASMQSIRQNSGEEQTSLVPAANALRPVAPRVHGTSTVTEATLNSARANASGAPASMGGWNTSYGEAYGTRRQLISQPSPTDPLVIQSITQAMIGEYLYKFTSRPIMGGVSERKHRRFFWVHPYTKTIYWSTKAPGADARTFSRSVATAKSAYIKSVRVFLEANHTDSLASYYLVISTPKRELKIKADNDDRHHLWLRALSYLQSRASSTTPAQTAATVRRNNRWSMVEQNARWEDHAPGAAGAAPAAGLIGASGDQNASASASATTQPARSSWYVAPSVQQQQQQQPAPASTTRQIAASSSSAPPQLRPIITRSSMTRLFSAFQSPQPSPSAVATPTTPSAPDASFASHHHHHHHQHHQHLHPRQHSHLAGDDDDDMSDDEDIANLMRCCDGKHDVSRLSKHYH</sequence>